<dbReference type="GO" id="GO:0005615">
    <property type="term" value="C:extracellular space"/>
    <property type="evidence" value="ECO:0007669"/>
    <property type="project" value="TreeGrafter"/>
</dbReference>
<sequence>MRRINQISTLVLLLTGTAVFAQQNTDQSKFRQMGTEFPTANTYRTASGAPGESYWQQKVDYDIKVELDDEKQRIMGKEVITYTNNSPHPLTYLWLQLDQNVVHPESDTYKTATNKLGERVSAGQLNGMLDNSFDGGHKIEYVKDITGKPLKYTIVKTMMRVDLPTALVPKTGKIQLQIGWSYNINDRQNPALGADSRGGYELFPEDGNYLYTITQWFPRLAVYDDYNGWQHKQFLGQGEFTLPFGNYTVAITVPSDHIIAATGALQNAKEVLTADQLKRFEEAKTATKPVVIVTQAEATEKEKTKAKDKKTWVYKADNVRDFAFGSSRKFIWDAMGVKIEGSPVPTVMAMSYYPKEANPLYGHLSTEAVAHTLRVYSKHTIPYPYPVAISVEASNGMEYPMICFNYGRPEKDGTYSERVKYGMLGVIIHEVGHNFFPMIVNSDERQWTWMDEGLNSFCQFLAEQEWDRNFPSNGGQARNIVGYMKADKEVQNPIMTNSESIIRFGPNAYTKPATALNILRETVMGRELFDFAFREYARRWAFKHPTPYDLFRTMEDASGIDLDWYWRGWFFTTDNVDISLDAVTEFRMDTKNPEVEKPLASKKSKEQLERDVTYQNNKRDIAATAVERNEALKDFYNTYDPNAPAPTDKDRYEKYIASLGPKERAIIEAKKNYYQLDLSNEGGLVMPVILKFEFEDGTSEIQRIPAEIWRLNDKKISKVFAFAKPVKQVILDPQEETADVNVENNYYPRRPIPSRFEVFKQEGFTRGASMGSNPMQQAQQQKKTNGSN</sequence>
<dbReference type="eggNOG" id="COG0308">
    <property type="taxonomic scope" value="Bacteria"/>
</dbReference>
<dbReference type="STRING" id="760192.Halhy_1492"/>
<dbReference type="RefSeq" id="WP_013763939.1">
    <property type="nucleotide sequence ID" value="NC_015510.1"/>
</dbReference>
<feature type="compositionally biased region" description="Polar residues" evidence="1">
    <location>
        <begin position="770"/>
        <end position="788"/>
    </location>
</feature>
<dbReference type="InterPro" id="IPR027268">
    <property type="entry name" value="Peptidase_M4/M1_CTD_sf"/>
</dbReference>
<organism evidence="4 5">
    <name type="scientific">Haliscomenobacter hydrossis (strain ATCC 27775 / DSM 1100 / LMG 10767 / O)</name>
    <dbReference type="NCBI Taxonomy" id="760192"/>
    <lineage>
        <taxon>Bacteria</taxon>
        <taxon>Pseudomonadati</taxon>
        <taxon>Bacteroidota</taxon>
        <taxon>Saprospiria</taxon>
        <taxon>Saprospirales</taxon>
        <taxon>Haliscomenobacteraceae</taxon>
        <taxon>Haliscomenobacter</taxon>
    </lineage>
</organism>
<dbReference type="KEGG" id="hhy:Halhy_1492"/>
<dbReference type="HOGENOM" id="CLU_015077_0_0_10"/>
<keyword evidence="4" id="KW-0645">Protease</keyword>
<dbReference type="EMBL" id="CP002691">
    <property type="protein sequence ID" value="AEE49385.1"/>
    <property type="molecule type" value="Genomic_DNA"/>
</dbReference>
<dbReference type="GO" id="GO:0070006">
    <property type="term" value="F:metalloaminopeptidase activity"/>
    <property type="evidence" value="ECO:0007669"/>
    <property type="project" value="TreeGrafter"/>
</dbReference>
<evidence type="ECO:0000256" key="1">
    <source>
        <dbReference type="SAM" id="MobiDB-lite"/>
    </source>
</evidence>
<protein>
    <submittedName>
        <fullName evidence="4">Aminopeptidase</fullName>
    </submittedName>
</protein>
<dbReference type="InterPro" id="IPR050344">
    <property type="entry name" value="Peptidase_M1_aminopeptidases"/>
</dbReference>
<feature type="signal peptide" evidence="2">
    <location>
        <begin position="1"/>
        <end position="21"/>
    </location>
</feature>
<proteinExistence type="predicted"/>
<evidence type="ECO:0000256" key="2">
    <source>
        <dbReference type="SAM" id="SignalP"/>
    </source>
</evidence>
<dbReference type="AlphaFoldDB" id="F4KYE4"/>
<dbReference type="CDD" id="cd09604">
    <property type="entry name" value="M1_APN_like"/>
    <property type="match status" value="1"/>
</dbReference>
<reference key="2">
    <citation type="submission" date="2011-04" db="EMBL/GenBank/DDBJ databases">
        <title>Complete sequence of chromosome of Haliscomenobacter hydrossis DSM 1100.</title>
        <authorList>
            <consortium name="US DOE Joint Genome Institute (JGI-PGF)"/>
            <person name="Lucas S."/>
            <person name="Han J."/>
            <person name="Lapidus A."/>
            <person name="Bruce D."/>
            <person name="Goodwin L."/>
            <person name="Pitluck S."/>
            <person name="Peters L."/>
            <person name="Kyrpides N."/>
            <person name="Mavromatis K."/>
            <person name="Ivanova N."/>
            <person name="Ovchinnikova G."/>
            <person name="Pagani I."/>
            <person name="Daligault H."/>
            <person name="Detter J.C."/>
            <person name="Han C."/>
            <person name="Land M."/>
            <person name="Hauser L."/>
            <person name="Markowitz V."/>
            <person name="Cheng J.-F."/>
            <person name="Hugenholtz P."/>
            <person name="Woyke T."/>
            <person name="Wu D."/>
            <person name="Verbarg S."/>
            <person name="Frueling A."/>
            <person name="Brambilla E."/>
            <person name="Klenk H.-P."/>
            <person name="Eisen J.A."/>
        </authorList>
    </citation>
    <scope>NUCLEOTIDE SEQUENCE</scope>
    <source>
        <strain>DSM 1100</strain>
    </source>
</reference>
<dbReference type="GO" id="GO:0008270">
    <property type="term" value="F:zinc ion binding"/>
    <property type="evidence" value="ECO:0007669"/>
    <property type="project" value="InterPro"/>
</dbReference>
<keyword evidence="4" id="KW-0031">Aminopeptidase</keyword>
<keyword evidence="2" id="KW-0732">Signal</keyword>
<name>F4KYE4_HALH1</name>
<dbReference type="PANTHER" id="PTHR11533:SF174">
    <property type="entry name" value="PUROMYCIN-SENSITIVE AMINOPEPTIDASE-RELATED"/>
    <property type="match status" value="1"/>
</dbReference>
<dbReference type="OrthoDB" id="9814383at2"/>
<feature type="region of interest" description="Disordered" evidence="1">
    <location>
        <begin position="763"/>
        <end position="788"/>
    </location>
</feature>
<accession>F4KYE4</accession>
<dbReference type="GO" id="GO:0016020">
    <property type="term" value="C:membrane"/>
    <property type="evidence" value="ECO:0007669"/>
    <property type="project" value="TreeGrafter"/>
</dbReference>
<feature type="domain" description="Peptidase M1 membrane alanine aminopeptidase" evidence="3">
    <location>
        <begin position="394"/>
        <end position="569"/>
    </location>
</feature>
<reference evidence="4 5" key="1">
    <citation type="journal article" date="2011" name="Stand. Genomic Sci.">
        <title>Complete genome sequence of Haliscomenobacter hydrossis type strain (O).</title>
        <authorList>
            <consortium name="US DOE Joint Genome Institute (JGI-PGF)"/>
            <person name="Daligault H."/>
            <person name="Lapidus A."/>
            <person name="Zeytun A."/>
            <person name="Nolan M."/>
            <person name="Lucas S."/>
            <person name="Del Rio T.G."/>
            <person name="Tice H."/>
            <person name="Cheng J.F."/>
            <person name="Tapia R."/>
            <person name="Han C."/>
            <person name="Goodwin L."/>
            <person name="Pitluck S."/>
            <person name="Liolios K."/>
            <person name="Pagani I."/>
            <person name="Ivanova N."/>
            <person name="Huntemann M."/>
            <person name="Mavromatis K."/>
            <person name="Mikhailova N."/>
            <person name="Pati A."/>
            <person name="Chen A."/>
            <person name="Palaniappan K."/>
            <person name="Land M."/>
            <person name="Hauser L."/>
            <person name="Brambilla E.M."/>
            <person name="Rohde M."/>
            <person name="Verbarg S."/>
            <person name="Goker M."/>
            <person name="Bristow J."/>
            <person name="Eisen J.A."/>
            <person name="Markowitz V."/>
            <person name="Hugenholtz P."/>
            <person name="Kyrpides N.C."/>
            <person name="Klenk H.P."/>
            <person name="Woyke T."/>
        </authorList>
    </citation>
    <scope>NUCLEOTIDE SEQUENCE [LARGE SCALE GENOMIC DNA]</scope>
    <source>
        <strain evidence="5">ATCC 27775 / DSM 1100 / LMG 10767 / O</strain>
    </source>
</reference>
<feature type="chain" id="PRO_5003310452" evidence="2">
    <location>
        <begin position="22"/>
        <end position="788"/>
    </location>
</feature>
<dbReference type="GO" id="GO:0042277">
    <property type="term" value="F:peptide binding"/>
    <property type="evidence" value="ECO:0007669"/>
    <property type="project" value="TreeGrafter"/>
</dbReference>
<dbReference type="GO" id="GO:0005737">
    <property type="term" value="C:cytoplasm"/>
    <property type="evidence" value="ECO:0007669"/>
    <property type="project" value="TreeGrafter"/>
</dbReference>
<dbReference type="Gene3D" id="1.10.390.10">
    <property type="entry name" value="Neutral Protease Domain 2"/>
    <property type="match status" value="1"/>
</dbReference>
<evidence type="ECO:0000313" key="5">
    <source>
        <dbReference type="Proteomes" id="UP000008461"/>
    </source>
</evidence>
<dbReference type="GO" id="GO:0043171">
    <property type="term" value="P:peptide catabolic process"/>
    <property type="evidence" value="ECO:0007669"/>
    <property type="project" value="TreeGrafter"/>
</dbReference>
<evidence type="ECO:0000259" key="3">
    <source>
        <dbReference type="Pfam" id="PF01433"/>
    </source>
</evidence>
<keyword evidence="4" id="KW-0378">Hydrolase</keyword>
<dbReference type="InterPro" id="IPR014782">
    <property type="entry name" value="Peptidase_M1_dom"/>
</dbReference>
<dbReference type="Pfam" id="PF01433">
    <property type="entry name" value="Peptidase_M1"/>
    <property type="match status" value="1"/>
</dbReference>
<dbReference type="SUPFAM" id="SSF55486">
    <property type="entry name" value="Metalloproteases ('zincins'), catalytic domain"/>
    <property type="match status" value="1"/>
</dbReference>
<gene>
    <name evidence="4" type="ordered locus">Halhy_1492</name>
</gene>
<keyword evidence="5" id="KW-1185">Reference proteome</keyword>
<dbReference type="Proteomes" id="UP000008461">
    <property type="component" value="Chromosome"/>
</dbReference>
<dbReference type="PANTHER" id="PTHR11533">
    <property type="entry name" value="PROTEASE M1 ZINC METALLOPROTEASE"/>
    <property type="match status" value="1"/>
</dbReference>
<evidence type="ECO:0000313" key="4">
    <source>
        <dbReference type="EMBL" id="AEE49385.1"/>
    </source>
</evidence>